<evidence type="ECO:0000256" key="1">
    <source>
        <dbReference type="ARBA" id="ARBA00022676"/>
    </source>
</evidence>
<evidence type="ECO:0000313" key="5">
    <source>
        <dbReference type="EMBL" id="TCO89989.1"/>
    </source>
</evidence>
<keyword evidence="3" id="KW-0472">Membrane</keyword>
<dbReference type="AlphaFoldDB" id="A0A4R2LI04"/>
<reference evidence="5 6" key="1">
    <citation type="submission" date="2019-03" db="EMBL/GenBank/DDBJ databases">
        <title>Genomic Encyclopedia of Type Strains, Phase IV (KMG-IV): sequencing the most valuable type-strain genomes for metagenomic binning, comparative biology and taxonomic classification.</title>
        <authorList>
            <person name="Goeker M."/>
        </authorList>
    </citation>
    <scope>NUCLEOTIDE SEQUENCE [LARGE SCALE GENOMIC DNA]</scope>
    <source>
        <strain evidence="5 6">DSM 23917</strain>
    </source>
</reference>
<feature type="transmembrane region" description="Helical" evidence="3">
    <location>
        <begin position="318"/>
        <end position="336"/>
    </location>
</feature>
<dbReference type="RefSeq" id="WP_131926929.1">
    <property type="nucleotide sequence ID" value="NZ_SLXB01000018.1"/>
</dbReference>
<dbReference type="PANTHER" id="PTHR22916">
    <property type="entry name" value="GLYCOSYLTRANSFERASE"/>
    <property type="match status" value="1"/>
</dbReference>
<keyword evidence="3" id="KW-0812">Transmembrane</keyword>
<keyword evidence="3" id="KW-1133">Transmembrane helix</keyword>
<dbReference type="Pfam" id="PF00535">
    <property type="entry name" value="Glycos_transf_2"/>
    <property type="match status" value="1"/>
</dbReference>
<dbReference type="SUPFAM" id="SSF53448">
    <property type="entry name" value="Nucleotide-diphospho-sugar transferases"/>
    <property type="match status" value="1"/>
</dbReference>
<comment type="caution">
    <text evidence="5">The sequence shown here is derived from an EMBL/GenBank/DDBJ whole genome shotgun (WGS) entry which is preliminary data.</text>
</comment>
<dbReference type="EMBL" id="SLXB01000018">
    <property type="protein sequence ID" value="TCO89989.1"/>
    <property type="molecule type" value="Genomic_DNA"/>
</dbReference>
<evidence type="ECO:0000259" key="4">
    <source>
        <dbReference type="Pfam" id="PF00535"/>
    </source>
</evidence>
<dbReference type="InterPro" id="IPR001173">
    <property type="entry name" value="Glyco_trans_2-like"/>
</dbReference>
<dbReference type="CDD" id="cd00761">
    <property type="entry name" value="Glyco_tranf_GTA_type"/>
    <property type="match status" value="1"/>
</dbReference>
<evidence type="ECO:0000256" key="2">
    <source>
        <dbReference type="ARBA" id="ARBA00022679"/>
    </source>
</evidence>
<gene>
    <name evidence="5" type="ORF">EV202_11825</name>
</gene>
<keyword evidence="1" id="KW-0328">Glycosyltransferase</keyword>
<dbReference type="GO" id="GO:0016758">
    <property type="term" value="F:hexosyltransferase activity"/>
    <property type="evidence" value="ECO:0007669"/>
    <property type="project" value="UniProtKB-ARBA"/>
</dbReference>
<sequence length="345" mass="40571">MKVSVIIPVYNVSKYIERCLLSVLNQTWQDLEVILVNDCTPDDSMEVIANVLSEHIRSWVVKIVVHEKNRGIAGARNSGIRYATGDYLYFLDSDDYLTPQGIEQMASVALQYNVDVVAAEYELVGNAHVVTSELRFSGFLENNEKVIRSYAKDQWAVMPWNKLVRHELIKKELLFFEETIVHEDDLWSFKLACCAQSAYGLPEKTYYYVLHANSFMGKTSPKKLQSRVRIIEMVYDYITSSERLRNAPYIYFFYETMKARYFDVIMYNSSDYAFWRHAYQVIRQKKYISAFKALFTMHVSLKMALRNLHYLFPVKAGYWYYAAFVKFSYYLLVLPVKIKQLFFIK</sequence>
<dbReference type="Proteomes" id="UP000295600">
    <property type="component" value="Unassembled WGS sequence"/>
</dbReference>
<dbReference type="InterPro" id="IPR029044">
    <property type="entry name" value="Nucleotide-diphossugar_trans"/>
</dbReference>
<dbReference type="Gene3D" id="3.90.550.10">
    <property type="entry name" value="Spore Coat Polysaccharide Biosynthesis Protein SpsA, Chain A"/>
    <property type="match status" value="1"/>
</dbReference>
<feature type="domain" description="Glycosyltransferase 2-like" evidence="4">
    <location>
        <begin position="4"/>
        <end position="125"/>
    </location>
</feature>
<proteinExistence type="predicted"/>
<evidence type="ECO:0000313" key="6">
    <source>
        <dbReference type="Proteomes" id="UP000295600"/>
    </source>
</evidence>
<dbReference type="PANTHER" id="PTHR22916:SF51">
    <property type="entry name" value="GLYCOSYLTRANSFERASE EPSH-RELATED"/>
    <property type="match status" value="1"/>
</dbReference>
<organism evidence="5 6">
    <name type="scientific">Prevotella heparinolytica</name>
    <dbReference type="NCBI Taxonomy" id="28113"/>
    <lineage>
        <taxon>Bacteria</taxon>
        <taxon>Pseudomonadati</taxon>
        <taxon>Bacteroidota</taxon>
        <taxon>Bacteroidia</taxon>
        <taxon>Bacteroidales</taxon>
        <taxon>Bacteroidaceae</taxon>
        <taxon>Bacteroides</taxon>
    </lineage>
</organism>
<accession>A0A4R2LI04</accession>
<protein>
    <submittedName>
        <fullName evidence="5">Glycosyl transferase family 2</fullName>
    </submittedName>
</protein>
<evidence type="ECO:0000256" key="3">
    <source>
        <dbReference type="SAM" id="Phobius"/>
    </source>
</evidence>
<name>A0A4R2LI04_9BACE</name>
<keyword evidence="2 5" id="KW-0808">Transferase</keyword>